<sequence length="200" mass="22845">MTKTKPPVARSLRSPGRRSFGRRLRDGVLLPLALLLVAFEIGLQAGARVLRRWKPVRMLELTIGRLPPWAILPLFIIPEAMSHIGGFYAAYLLAHRKLLAATLVAVLVKGVGLLIALWIYQACRPALMTIRWFAWVHGKVEAARDWAMGRMRHPLSQLRRAMRRVRATLLARPLEPGARHSGRRLAAIRIRLLSRLRWRR</sequence>
<reference evidence="2" key="1">
    <citation type="journal article" date="2021" name="Microorganisms">
        <title>Acidisoma silvae sp. nov. and Acidisomacellulosilytica sp. nov., Two Acidophilic Bacteria Isolated from Decaying Wood, Hydrolyzing Cellulose and Producing Poly-3-hydroxybutyrate.</title>
        <authorList>
            <person name="Mieszkin S."/>
            <person name="Pouder E."/>
            <person name="Uroz S."/>
            <person name="Simon-Colin C."/>
            <person name="Alain K."/>
        </authorList>
    </citation>
    <scope>NUCLEOTIDE SEQUENCE</scope>
    <source>
        <strain evidence="2">HW T2.11</strain>
    </source>
</reference>
<keyword evidence="3" id="KW-1185">Reference proteome</keyword>
<name>A0A964DXU1_9PROT</name>
<accession>A0A964DXU1</accession>
<comment type="caution">
    <text evidence="2">The sequence shown here is derived from an EMBL/GenBank/DDBJ whole genome shotgun (WGS) entry which is preliminary data.</text>
</comment>
<evidence type="ECO:0000313" key="2">
    <source>
        <dbReference type="EMBL" id="MCB8874083.1"/>
    </source>
</evidence>
<dbReference type="EMBL" id="JAESVB010000001">
    <property type="protein sequence ID" value="MCB8874083.1"/>
    <property type="molecule type" value="Genomic_DNA"/>
</dbReference>
<feature type="transmembrane region" description="Helical" evidence="1">
    <location>
        <begin position="98"/>
        <end position="120"/>
    </location>
</feature>
<keyword evidence="1" id="KW-0472">Membrane</keyword>
<keyword evidence="1" id="KW-0812">Transmembrane</keyword>
<proteinExistence type="predicted"/>
<dbReference type="RefSeq" id="WP_227319738.1">
    <property type="nucleotide sequence ID" value="NZ_JAESVB010000001.1"/>
</dbReference>
<gene>
    <name evidence="2" type="ORF">ASILVAE211_02725</name>
</gene>
<reference evidence="2" key="2">
    <citation type="submission" date="2021-01" db="EMBL/GenBank/DDBJ databases">
        <authorList>
            <person name="Mieszkin S."/>
            <person name="Pouder E."/>
            <person name="Alain K."/>
        </authorList>
    </citation>
    <scope>NUCLEOTIDE SEQUENCE</scope>
    <source>
        <strain evidence="2">HW T2.11</strain>
    </source>
</reference>
<keyword evidence="1" id="KW-1133">Transmembrane helix</keyword>
<protein>
    <recommendedName>
        <fullName evidence="4">Transmembrane protein</fullName>
    </recommendedName>
</protein>
<dbReference type="Proteomes" id="UP000708298">
    <property type="component" value="Unassembled WGS sequence"/>
</dbReference>
<evidence type="ECO:0000256" key="1">
    <source>
        <dbReference type="SAM" id="Phobius"/>
    </source>
</evidence>
<dbReference type="AlphaFoldDB" id="A0A964DXU1"/>
<organism evidence="2 3">
    <name type="scientific">Acidisoma silvae</name>
    <dbReference type="NCBI Taxonomy" id="2802396"/>
    <lineage>
        <taxon>Bacteria</taxon>
        <taxon>Pseudomonadati</taxon>
        <taxon>Pseudomonadota</taxon>
        <taxon>Alphaproteobacteria</taxon>
        <taxon>Acetobacterales</taxon>
        <taxon>Acidocellaceae</taxon>
        <taxon>Acidisoma</taxon>
    </lineage>
</organism>
<feature type="transmembrane region" description="Helical" evidence="1">
    <location>
        <begin position="70"/>
        <end position="91"/>
    </location>
</feature>
<evidence type="ECO:0000313" key="3">
    <source>
        <dbReference type="Proteomes" id="UP000708298"/>
    </source>
</evidence>
<evidence type="ECO:0008006" key="4">
    <source>
        <dbReference type="Google" id="ProtNLM"/>
    </source>
</evidence>